<organism evidence="4 5">
    <name type="scientific">Micromonospora zhanjiangensis</name>
    <dbReference type="NCBI Taxonomy" id="1522057"/>
    <lineage>
        <taxon>Bacteria</taxon>
        <taxon>Bacillati</taxon>
        <taxon>Actinomycetota</taxon>
        <taxon>Actinomycetes</taxon>
        <taxon>Micromonosporales</taxon>
        <taxon>Micromonosporaceae</taxon>
        <taxon>Micromonospora</taxon>
    </lineage>
</organism>
<dbReference type="RefSeq" id="WP_377542543.1">
    <property type="nucleotide sequence ID" value="NZ_JBHSBN010000003.1"/>
</dbReference>
<keyword evidence="5" id="KW-1185">Reference proteome</keyword>
<dbReference type="GO" id="GO:0032259">
    <property type="term" value="P:methylation"/>
    <property type="evidence" value="ECO:0007669"/>
    <property type="project" value="UniProtKB-KW"/>
</dbReference>
<proteinExistence type="predicted"/>
<evidence type="ECO:0000313" key="5">
    <source>
        <dbReference type="Proteomes" id="UP001595868"/>
    </source>
</evidence>
<dbReference type="InterPro" id="IPR041698">
    <property type="entry name" value="Methyltransf_25"/>
</dbReference>
<dbReference type="PANTHER" id="PTHR43861:SF1">
    <property type="entry name" value="TRANS-ACONITATE 2-METHYLTRANSFERASE"/>
    <property type="match status" value="1"/>
</dbReference>
<keyword evidence="2 4" id="KW-0808">Transferase</keyword>
<dbReference type="PANTHER" id="PTHR43861">
    <property type="entry name" value="TRANS-ACONITATE 2-METHYLTRANSFERASE-RELATED"/>
    <property type="match status" value="1"/>
</dbReference>
<feature type="domain" description="Methyltransferase" evidence="3">
    <location>
        <begin position="51"/>
        <end position="145"/>
    </location>
</feature>
<reference evidence="5" key="1">
    <citation type="journal article" date="2019" name="Int. J. Syst. Evol. Microbiol.">
        <title>The Global Catalogue of Microorganisms (GCM) 10K type strain sequencing project: providing services to taxonomists for standard genome sequencing and annotation.</title>
        <authorList>
            <consortium name="The Broad Institute Genomics Platform"/>
            <consortium name="The Broad Institute Genome Sequencing Center for Infectious Disease"/>
            <person name="Wu L."/>
            <person name="Ma J."/>
        </authorList>
    </citation>
    <scope>NUCLEOTIDE SEQUENCE [LARGE SCALE GENOMIC DNA]</scope>
    <source>
        <strain evidence="5">2902at01</strain>
    </source>
</reference>
<evidence type="ECO:0000313" key="4">
    <source>
        <dbReference type="EMBL" id="MFC4105457.1"/>
    </source>
</evidence>
<dbReference type="EMBL" id="JBHSBN010000003">
    <property type="protein sequence ID" value="MFC4105457.1"/>
    <property type="molecule type" value="Genomic_DNA"/>
</dbReference>
<dbReference type="InterPro" id="IPR029063">
    <property type="entry name" value="SAM-dependent_MTases_sf"/>
</dbReference>
<comment type="caution">
    <text evidence="4">The sequence shown here is derived from an EMBL/GenBank/DDBJ whole genome shotgun (WGS) entry which is preliminary data.</text>
</comment>
<dbReference type="Gene3D" id="3.40.50.150">
    <property type="entry name" value="Vaccinia Virus protein VP39"/>
    <property type="match status" value="1"/>
</dbReference>
<accession>A0ABV8KHM0</accession>
<protein>
    <submittedName>
        <fullName evidence="4">Class I SAM-dependent methyltransferase</fullName>
        <ecNumber evidence="4">2.1.1.-</ecNumber>
    </submittedName>
</protein>
<dbReference type="SUPFAM" id="SSF53335">
    <property type="entry name" value="S-adenosyl-L-methionine-dependent methyltransferases"/>
    <property type="match status" value="1"/>
</dbReference>
<evidence type="ECO:0000259" key="3">
    <source>
        <dbReference type="Pfam" id="PF13649"/>
    </source>
</evidence>
<keyword evidence="1 4" id="KW-0489">Methyltransferase</keyword>
<sequence length="275" mass="28804">MQTIANVRQAEAWNGPEGVHWADNADRYDAMARGINEPLLTAAGIGERDRVLDVGCGNGHFTRLAARRTAGQVLGVDISAPMIARARTTATGEGITNATFEEGDAQVYAFPTAAFDVAVSRGGVMFFDDPVAAFTNIGRALRPGGRLAFAGPGDAAPEHARAFGALAPLMRRPSPAARGMGSLTDPARIEAVLTAAGFADVSVARVEVPCVWGRDADDAVSFYFSLGPVTVNLAGVDEATVTKVRDEVRSALREFEGPTGVSVLGTIWLVTAVHP</sequence>
<dbReference type="CDD" id="cd02440">
    <property type="entry name" value="AdoMet_MTases"/>
    <property type="match status" value="1"/>
</dbReference>
<dbReference type="GO" id="GO:0008168">
    <property type="term" value="F:methyltransferase activity"/>
    <property type="evidence" value="ECO:0007669"/>
    <property type="project" value="UniProtKB-KW"/>
</dbReference>
<evidence type="ECO:0000256" key="2">
    <source>
        <dbReference type="ARBA" id="ARBA00022679"/>
    </source>
</evidence>
<evidence type="ECO:0000256" key="1">
    <source>
        <dbReference type="ARBA" id="ARBA00022603"/>
    </source>
</evidence>
<dbReference type="Pfam" id="PF13649">
    <property type="entry name" value="Methyltransf_25"/>
    <property type="match status" value="1"/>
</dbReference>
<dbReference type="EC" id="2.1.1.-" evidence="4"/>
<dbReference type="Proteomes" id="UP001595868">
    <property type="component" value="Unassembled WGS sequence"/>
</dbReference>
<gene>
    <name evidence="4" type="ORF">ACFOX0_05830</name>
</gene>
<name>A0ABV8KHM0_9ACTN</name>